<organism evidence="1 3">
    <name type="scientific">Providencia rettgeri</name>
    <dbReference type="NCBI Taxonomy" id="587"/>
    <lineage>
        <taxon>Bacteria</taxon>
        <taxon>Pseudomonadati</taxon>
        <taxon>Pseudomonadota</taxon>
        <taxon>Gammaproteobacteria</taxon>
        <taxon>Enterobacterales</taxon>
        <taxon>Morganellaceae</taxon>
        <taxon>Providencia</taxon>
    </lineage>
</organism>
<dbReference type="PANTHER" id="PTHR15394:SF3">
    <property type="entry name" value="SERINE HYDROLASE RBBP9"/>
    <property type="match status" value="1"/>
</dbReference>
<evidence type="ECO:0000313" key="1">
    <source>
        <dbReference type="EMBL" id="CAB5706914.1"/>
    </source>
</evidence>
<dbReference type="AlphaFoldDB" id="A0A2A5Q4C1"/>
<dbReference type="Proteomes" id="UP000834611">
    <property type="component" value="Unassembled WGS sequence"/>
</dbReference>
<dbReference type="RefSeq" id="WP_004258339.1">
    <property type="nucleotide sequence ID" value="NZ_ABDWLN020000002.1"/>
</dbReference>
<reference evidence="2" key="2">
    <citation type="submission" date="2022-10" db="EMBL/GenBank/DDBJ databases">
        <title>Bacterial isolates recovered from the One Health project in Brazil.</title>
        <authorList>
            <person name="Valiatti T.B."/>
            <person name="Santos F."/>
            <person name="Cayo R."/>
            <person name="Gales A.C."/>
        </authorList>
    </citation>
    <scope>NUCLEOTIDE SEQUENCE</scope>
    <source>
        <strain evidence="2">PVR188</strain>
    </source>
</reference>
<reference evidence="1" key="1">
    <citation type="submission" date="2020-05" db="EMBL/GenBank/DDBJ databases">
        <authorList>
            <person name="Delgado-Blas J."/>
        </authorList>
    </citation>
    <scope>NUCLEOTIDE SEQUENCE</scope>
    <source>
        <strain evidence="1">BB1453</strain>
    </source>
</reference>
<dbReference type="EMBL" id="JAOWIN010000013">
    <property type="protein sequence ID" value="MDI9094198.1"/>
    <property type="molecule type" value="Genomic_DNA"/>
</dbReference>
<dbReference type="Pfam" id="PF06821">
    <property type="entry name" value="Ser_hydrolase"/>
    <property type="match status" value="1"/>
</dbReference>
<dbReference type="Proteomes" id="UP001159001">
    <property type="component" value="Unassembled WGS sequence"/>
</dbReference>
<evidence type="ECO:0000313" key="2">
    <source>
        <dbReference type="EMBL" id="MDI9094198.1"/>
    </source>
</evidence>
<dbReference type="GO" id="GO:0016787">
    <property type="term" value="F:hydrolase activity"/>
    <property type="evidence" value="ECO:0007669"/>
    <property type="project" value="UniProtKB-KW"/>
</dbReference>
<dbReference type="EC" id="3.-.-.-" evidence="1"/>
<dbReference type="InterPro" id="IPR010662">
    <property type="entry name" value="RBBP9/YdeN"/>
</dbReference>
<dbReference type="Gene3D" id="3.40.50.1820">
    <property type="entry name" value="alpha/beta hydrolase"/>
    <property type="match status" value="1"/>
</dbReference>
<dbReference type="EMBL" id="CAHPSF010000009">
    <property type="protein sequence ID" value="CAB5706914.1"/>
    <property type="molecule type" value="Genomic_DNA"/>
</dbReference>
<dbReference type="SUPFAM" id="SSF53474">
    <property type="entry name" value="alpha/beta-Hydrolases"/>
    <property type="match status" value="1"/>
</dbReference>
<dbReference type="InterPro" id="IPR029058">
    <property type="entry name" value="AB_hydrolase_fold"/>
</dbReference>
<comment type="caution">
    <text evidence="1">The sequence shown here is derived from an EMBL/GenBank/DDBJ whole genome shotgun (WGS) entry which is preliminary data.</text>
</comment>
<protein>
    <submittedName>
        <fullName evidence="2">Alpha/beta hydrolase</fullName>
    </submittedName>
    <submittedName>
        <fullName evidence="1">Hydrolase ydeN</fullName>
        <ecNumber evidence="1">3.-.-.-</ecNumber>
    </submittedName>
</protein>
<gene>
    <name evidence="1" type="primary">ydeN</name>
    <name evidence="1" type="ORF">GHA_03179</name>
    <name evidence="2" type="ORF">OGX73_16365</name>
</gene>
<evidence type="ECO:0000313" key="3">
    <source>
        <dbReference type="Proteomes" id="UP000834611"/>
    </source>
</evidence>
<dbReference type="PANTHER" id="PTHR15394">
    <property type="entry name" value="SERINE HYDROLASE RBBP9"/>
    <property type="match status" value="1"/>
</dbReference>
<keyword evidence="1" id="KW-0378">Hydrolase</keyword>
<name>A0A2A5Q4C1_PRORE</name>
<accession>A0A2A5Q4C1</accession>
<proteinExistence type="predicted"/>
<sequence>MNNVTCTAFPLKEKKFLIVHGYTASPEKNWFPWLKSELEALGAFVNVPTMPDSLAPNPERWQQRLQHLPFDIDENTVLIGHSLGCVTALRFLQHAGQSVAGYVLVSGFDEEQPTLPELQPHTVEPLNYDELIKVANNRISIISTNDEIVSPGSSKALAEALKTQVIIEESAGHFLDREGYTEFKTLLDTIKTHFS</sequence>